<feature type="region of interest" description="Disordered" evidence="9">
    <location>
        <begin position="530"/>
        <end position="555"/>
    </location>
</feature>
<feature type="transmembrane region" description="Helical" evidence="10">
    <location>
        <begin position="345"/>
        <end position="362"/>
    </location>
</feature>
<reference evidence="12" key="1">
    <citation type="submission" date="2025-08" db="UniProtKB">
        <authorList>
            <consortium name="RefSeq"/>
        </authorList>
    </citation>
    <scope>IDENTIFICATION</scope>
    <source>
        <tissue evidence="12">Muscle</tissue>
    </source>
</reference>
<feature type="transmembrane region" description="Helical" evidence="10">
    <location>
        <begin position="81"/>
        <end position="102"/>
    </location>
</feature>
<sequence length="555" mass="62032">MTLKSPHLSVCHDITGPTLLSVPAVPVNVDHGNKEKSIETERGQWGSKAEFILSCIGLSVGIGNVWRFPYLAYQNGGGAFLLPYFLLLIVVGKPMYFMEVALGQFSSLGPMSVWRCFPLGRGIGAAMITISLLVAIYYNVIMGYCLYYMGQSFRSDVPWSSCYEWWGADNNTCYVRNGQDRCPVAIDKLARKYKSKFNASTKFALDGLINVTLSDKKSSALLPQREYYSALQNCTNATQTASEQFWERFVLNITGGIEDIGVIKWDLAACLFVSWMIVFLCLMKGVKSSGKVVYFTATFPYLILIILLIRGLILDGAGIGLRYFLIPQWEKLKDVTVWRAAAEQLFFSLSVASGGLIMFGSYNKFYNKVYRDAMFVSSLDFLTSLIAGIVIFSVLGNMSEKLGIDIEDVVEGGIGGLISLYYATTLIHYCCYCFQGGQYILNLMDTYGGGFAITFIAICELVALMWGYGIKRFCDDLEFMLGTRPNLFWKACWFVVSPLVLINVKEVVKPDTRWGPADPEVRQQYFKKQSIGFSEPEPNTKELDNPALETGGDRF</sequence>
<dbReference type="PROSITE" id="PS50267">
    <property type="entry name" value="NA_NEUROTRAN_SYMP_3"/>
    <property type="match status" value="1"/>
</dbReference>
<protein>
    <recommendedName>
        <fullName evidence="8">Transporter</fullName>
    </recommendedName>
</protein>
<keyword evidence="3 8" id="KW-0813">Transport</keyword>
<dbReference type="InterPro" id="IPR037272">
    <property type="entry name" value="SNS_sf"/>
</dbReference>
<dbReference type="SUPFAM" id="SSF161070">
    <property type="entry name" value="SNF-like"/>
    <property type="match status" value="1"/>
</dbReference>
<dbReference type="Proteomes" id="UP000694941">
    <property type="component" value="Unplaced"/>
</dbReference>
<feature type="transmembrane region" description="Helical" evidence="10">
    <location>
        <begin position="446"/>
        <end position="467"/>
    </location>
</feature>
<evidence type="ECO:0000256" key="4">
    <source>
        <dbReference type="ARBA" id="ARBA00022692"/>
    </source>
</evidence>
<proteinExistence type="inferred from homology"/>
<feature type="transmembrane region" description="Helical" evidence="10">
    <location>
        <begin position="51"/>
        <end position="69"/>
    </location>
</feature>
<keyword evidence="7 10" id="KW-0472">Membrane</keyword>
<dbReference type="RefSeq" id="XP_013776785.1">
    <property type="nucleotide sequence ID" value="XM_013921331.1"/>
</dbReference>
<evidence type="ECO:0000256" key="10">
    <source>
        <dbReference type="SAM" id="Phobius"/>
    </source>
</evidence>
<accession>A0ABM1B871</accession>
<keyword evidence="11" id="KW-1185">Reference proteome</keyword>
<evidence type="ECO:0000256" key="3">
    <source>
        <dbReference type="ARBA" id="ARBA00022448"/>
    </source>
</evidence>
<evidence type="ECO:0000256" key="8">
    <source>
        <dbReference type="RuleBase" id="RU003732"/>
    </source>
</evidence>
<comment type="subcellular location">
    <subcellularLocation>
        <location evidence="1">Membrane</location>
        <topology evidence="1">Multi-pass membrane protein</topology>
    </subcellularLocation>
</comment>
<evidence type="ECO:0000256" key="6">
    <source>
        <dbReference type="ARBA" id="ARBA00022989"/>
    </source>
</evidence>
<keyword evidence="5 8" id="KW-0769">Symport</keyword>
<evidence type="ECO:0000256" key="5">
    <source>
        <dbReference type="ARBA" id="ARBA00022847"/>
    </source>
</evidence>
<feature type="transmembrane region" description="Helical" evidence="10">
    <location>
        <begin position="123"/>
        <end position="149"/>
    </location>
</feature>
<evidence type="ECO:0000256" key="9">
    <source>
        <dbReference type="SAM" id="MobiDB-lite"/>
    </source>
</evidence>
<gene>
    <name evidence="12" type="primary">LOC106461506</name>
</gene>
<comment type="similarity">
    <text evidence="2 8">Belongs to the sodium:neurotransmitter symporter (SNF) (TC 2.A.22) family.</text>
</comment>
<evidence type="ECO:0000256" key="1">
    <source>
        <dbReference type="ARBA" id="ARBA00004141"/>
    </source>
</evidence>
<dbReference type="InterPro" id="IPR000175">
    <property type="entry name" value="Na/ntran_symport"/>
</dbReference>
<feature type="transmembrane region" description="Helical" evidence="10">
    <location>
        <begin position="298"/>
        <end position="325"/>
    </location>
</feature>
<dbReference type="GeneID" id="106461506"/>
<dbReference type="PROSITE" id="PS00610">
    <property type="entry name" value="NA_NEUROTRAN_SYMP_1"/>
    <property type="match status" value="1"/>
</dbReference>
<dbReference type="PRINTS" id="PR00176">
    <property type="entry name" value="NANEUSMPORT"/>
</dbReference>
<feature type="transmembrane region" description="Helical" evidence="10">
    <location>
        <begin position="374"/>
        <end position="394"/>
    </location>
</feature>
<organism evidence="11 12">
    <name type="scientific">Limulus polyphemus</name>
    <name type="common">Atlantic horseshoe crab</name>
    <dbReference type="NCBI Taxonomy" id="6850"/>
    <lineage>
        <taxon>Eukaryota</taxon>
        <taxon>Metazoa</taxon>
        <taxon>Ecdysozoa</taxon>
        <taxon>Arthropoda</taxon>
        <taxon>Chelicerata</taxon>
        <taxon>Merostomata</taxon>
        <taxon>Xiphosura</taxon>
        <taxon>Limulidae</taxon>
        <taxon>Limulus</taxon>
    </lineage>
</organism>
<dbReference type="Pfam" id="PF00209">
    <property type="entry name" value="SNF"/>
    <property type="match status" value="3"/>
</dbReference>
<feature type="transmembrane region" description="Helical" evidence="10">
    <location>
        <begin position="414"/>
        <end position="434"/>
    </location>
</feature>
<keyword evidence="4 8" id="KW-0812">Transmembrane</keyword>
<evidence type="ECO:0000313" key="11">
    <source>
        <dbReference type="Proteomes" id="UP000694941"/>
    </source>
</evidence>
<evidence type="ECO:0000256" key="2">
    <source>
        <dbReference type="ARBA" id="ARBA00006459"/>
    </source>
</evidence>
<dbReference type="PANTHER" id="PTHR11616:SF236">
    <property type="entry name" value="TRANSPORTER"/>
    <property type="match status" value="1"/>
</dbReference>
<keyword evidence="6 10" id="KW-1133">Transmembrane helix</keyword>
<evidence type="ECO:0000256" key="7">
    <source>
        <dbReference type="ARBA" id="ARBA00023136"/>
    </source>
</evidence>
<evidence type="ECO:0000313" key="12">
    <source>
        <dbReference type="RefSeq" id="XP_013776785.1"/>
    </source>
</evidence>
<name>A0ABM1B871_LIMPO</name>
<dbReference type="PANTHER" id="PTHR11616">
    <property type="entry name" value="SODIUM/CHLORIDE DEPENDENT TRANSPORTER"/>
    <property type="match status" value="1"/>
</dbReference>